<evidence type="ECO:0000256" key="3">
    <source>
        <dbReference type="ARBA" id="ARBA00022452"/>
    </source>
</evidence>
<dbReference type="EMBL" id="CP028923">
    <property type="protein sequence ID" value="QCK16929.1"/>
    <property type="molecule type" value="Genomic_DNA"/>
</dbReference>
<protein>
    <submittedName>
        <fullName evidence="14">TonB-dependent receptor</fullName>
    </submittedName>
</protein>
<dbReference type="GO" id="GO:0015344">
    <property type="term" value="F:siderophore uptake transmembrane transporter activity"/>
    <property type="evidence" value="ECO:0007669"/>
    <property type="project" value="TreeGrafter"/>
</dbReference>
<dbReference type="PROSITE" id="PS52016">
    <property type="entry name" value="TONB_DEPENDENT_REC_3"/>
    <property type="match status" value="1"/>
</dbReference>
<reference evidence="14 15" key="1">
    <citation type="submission" date="2018-04" db="EMBL/GenBank/DDBJ databases">
        <title>Complete genome uncultured novel isolate.</title>
        <authorList>
            <person name="Merlino G."/>
        </authorList>
    </citation>
    <scope>NUCLEOTIDE SEQUENCE [LARGE SCALE GENOMIC DNA]</scope>
    <source>
        <strain evidence="15">R1DC9</strain>
    </source>
</reference>
<comment type="similarity">
    <text evidence="11">Belongs to the TonB-dependent receptor family.</text>
</comment>
<dbReference type="InterPro" id="IPR036942">
    <property type="entry name" value="Beta-barrel_TonB_sf"/>
</dbReference>
<keyword evidence="2 11" id="KW-0813">Transport</keyword>
<evidence type="ECO:0000256" key="8">
    <source>
        <dbReference type="ARBA" id="ARBA00023065"/>
    </source>
</evidence>
<evidence type="ECO:0000256" key="6">
    <source>
        <dbReference type="ARBA" id="ARBA00022729"/>
    </source>
</evidence>
<evidence type="ECO:0000256" key="10">
    <source>
        <dbReference type="ARBA" id="ARBA00023237"/>
    </source>
</evidence>
<evidence type="ECO:0000256" key="11">
    <source>
        <dbReference type="PROSITE-ProRule" id="PRU01360"/>
    </source>
</evidence>
<dbReference type="OrthoDB" id="1453181at2"/>
<dbReference type="AlphaFoldDB" id="A0A4D7JM63"/>
<dbReference type="GO" id="GO:0009279">
    <property type="term" value="C:cell outer membrane"/>
    <property type="evidence" value="ECO:0007669"/>
    <property type="project" value="UniProtKB-SubCell"/>
</dbReference>
<evidence type="ECO:0000256" key="12">
    <source>
        <dbReference type="SAM" id="SignalP"/>
    </source>
</evidence>
<keyword evidence="9 11" id="KW-0472">Membrane</keyword>
<evidence type="ECO:0000256" key="4">
    <source>
        <dbReference type="ARBA" id="ARBA00022496"/>
    </source>
</evidence>
<dbReference type="PANTHER" id="PTHR32552">
    <property type="entry name" value="FERRICHROME IRON RECEPTOR-RELATED"/>
    <property type="match status" value="1"/>
</dbReference>
<keyword evidence="4" id="KW-0410">Iron transport</keyword>
<keyword evidence="14" id="KW-0675">Receptor</keyword>
<evidence type="ECO:0000256" key="5">
    <source>
        <dbReference type="ARBA" id="ARBA00022692"/>
    </source>
</evidence>
<dbReference type="KEGG" id="fpf:DCC35_20440"/>
<dbReference type="Proteomes" id="UP000298616">
    <property type="component" value="Chromosome"/>
</dbReference>
<keyword evidence="10 11" id="KW-0998">Cell outer membrane</keyword>
<dbReference type="PANTHER" id="PTHR32552:SF68">
    <property type="entry name" value="FERRICHROME OUTER MEMBRANE TRANSPORTER_PHAGE RECEPTOR"/>
    <property type="match status" value="1"/>
</dbReference>
<dbReference type="InterPro" id="IPR012910">
    <property type="entry name" value="Plug_dom"/>
</dbReference>
<evidence type="ECO:0000256" key="9">
    <source>
        <dbReference type="ARBA" id="ARBA00023136"/>
    </source>
</evidence>
<proteinExistence type="inferred from homology"/>
<gene>
    <name evidence="14" type="ORF">DCC35_20440</name>
</gene>
<evidence type="ECO:0000256" key="2">
    <source>
        <dbReference type="ARBA" id="ARBA00022448"/>
    </source>
</evidence>
<keyword evidence="6 12" id="KW-0732">Signal</keyword>
<feature type="signal peptide" evidence="12">
    <location>
        <begin position="1"/>
        <end position="19"/>
    </location>
</feature>
<evidence type="ECO:0000313" key="14">
    <source>
        <dbReference type="EMBL" id="QCK16929.1"/>
    </source>
</evidence>
<evidence type="ECO:0000259" key="13">
    <source>
        <dbReference type="Pfam" id="PF07715"/>
    </source>
</evidence>
<keyword evidence="8" id="KW-0406">Ion transport</keyword>
<feature type="chain" id="PRO_5020703404" evidence="12">
    <location>
        <begin position="20"/>
        <end position="896"/>
    </location>
</feature>
<sequence length="896" mass="99943">MIKRLLVLAFVFASLTAFGQTGKITGKLIDSETGEGLLGANVVVAGTTTGAIADLDGNFTIDNVPAGDKTLDISYIGYETKKIDVTVPEGGTVNVGTIKLELAAVGLSEVQVIASVAVDRKTPVAVSTIKSKEIQQKVGNQEFPEILRNTPSIYVTKQGGGFGDSRINVRGFDQRNVAVMINGIPVNDMENGWVYWSNWAGLSDVTSSMQVQRGLGASKLAVPSVGGSINIITNAAEMDKGGNASVSFGNDGYQKYGLMYSTGLMENGFALSVQGTHTRGDGYVDGTQFRGWSYFLSMAKVFNEKHSLHFTAFGAPQQHNQRAFANPYSAYQEYGIRYNSEWGYLDGEEFSMEDNFYHKPQISLNHYWDINKRTSLSTSTYVSFGRGGGSGERGEINDSEYYQLPKTENGLLRIDDIVAWNQGESVPDFGDDNTTWLGPDNDPNYSGPFAGQYVENARSGPGIFKRASMNEHNWYGVISNLTHQINDNWNFVGGLDFRHYRGLHYRRVEDLMGLDATYDIYDRNNPSRYITAEGRDDDNVIFYNNVGVVSWLGLYSQIEYTKDKISAFASFSGSNQGFRRIDYFNYLDSDPEQKTDWQNFLGGTVKAGVNYLINDHHNVYMNGGYFSRQPIFDNVFPTFDNTINDDAANQSVNALEIGYGFRSKMFSANLNLYRTQWGNRQFSITRVDFDNDGDDNDRAIFDDVEQLHQGIELDFTANPVKGLSINGMVSLGDWVYSNNFEALVLNEANEVIGSDVSLFMEDVKVADAAQTTFSIGATYEIIRGAKIYANYFYADDVYARFDLEDFTEPGNQVWEIPSYGLMDAGFSYNFNINKLDFTWTFNVNNLLNEEYISEAFTNNLTDDPSRVIPGTANADISNRVYFGWGRSWNTGLKMRF</sequence>
<dbReference type="Gene3D" id="2.170.130.10">
    <property type="entry name" value="TonB-dependent receptor, plug domain"/>
    <property type="match status" value="1"/>
</dbReference>
<accession>A0A4D7JM63</accession>
<dbReference type="InterPro" id="IPR037066">
    <property type="entry name" value="Plug_dom_sf"/>
</dbReference>
<evidence type="ECO:0000256" key="7">
    <source>
        <dbReference type="ARBA" id="ARBA00023004"/>
    </source>
</evidence>
<dbReference type="Gene3D" id="2.40.170.20">
    <property type="entry name" value="TonB-dependent receptor, beta-barrel domain"/>
    <property type="match status" value="1"/>
</dbReference>
<dbReference type="InterPro" id="IPR039426">
    <property type="entry name" value="TonB-dep_rcpt-like"/>
</dbReference>
<name>A0A4D7JM63_9BACT</name>
<keyword evidence="15" id="KW-1185">Reference proteome</keyword>
<dbReference type="Gene3D" id="2.60.40.1120">
    <property type="entry name" value="Carboxypeptidase-like, regulatory domain"/>
    <property type="match status" value="1"/>
</dbReference>
<evidence type="ECO:0000256" key="1">
    <source>
        <dbReference type="ARBA" id="ARBA00004571"/>
    </source>
</evidence>
<dbReference type="SUPFAM" id="SSF49464">
    <property type="entry name" value="Carboxypeptidase regulatory domain-like"/>
    <property type="match status" value="1"/>
</dbReference>
<keyword evidence="7" id="KW-0408">Iron</keyword>
<evidence type="ECO:0000313" key="15">
    <source>
        <dbReference type="Proteomes" id="UP000298616"/>
    </source>
</evidence>
<dbReference type="Pfam" id="PF13715">
    <property type="entry name" value="CarbopepD_reg_2"/>
    <property type="match status" value="1"/>
</dbReference>
<keyword evidence="3 11" id="KW-1134">Transmembrane beta strand</keyword>
<organism evidence="14 15">
    <name type="scientific">Mangrovivirga cuniculi</name>
    <dbReference type="NCBI Taxonomy" id="2715131"/>
    <lineage>
        <taxon>Bacteria</taxon>
        <taxon>Pseudomonadati</taxon>
        <taxon>Bacteroidota</taxon>
        <taxon>Cytophagia</taxon>
        <taxon>Cytophagales</taxon>
        <taxon>Mangrovivirgaceae</taxon>
        <taxon>Mangrovivirga</taxon>
    </lineage>
</organism>
<keyword evidence="5 11" id="KW-0812">Transmembrane</keyword>
<comment type="subcellular location">
    <subcellularLocation>
        <location evidence="1 11">Cell outer membrane</location>
        <topology evidence="1 11">Multi-pass membrane protein</topology>
    </subcellularLocation>
</comment>
<dbReference type="Pfam" id="PF07715">
    <property type="entry name" value="Plug"/>
    <property type="match status" value="1"/>
</dbReference>
<feature type="domain" description="TonB-dependent receptor plug" evidence="13">
    <location>
        <begin position="120"/>
        <end position="219"/>
    </location>
</feature>
<dbReference type="RefSeq" id="WP_137092522.1">
    <property type="nucleotide sequence ID" value="NZ_CP028923.1"/>
</dbReference>
<dbReference type="InterPro" id="IPR008969">
    <property type="entry name" value="CarboxyPept-like_regulatory"/>
</dbReference>
<dbReference type="SUPFAM" id="SSF56935">
    <property type="entry name" value="Porins"/>
    <property type="match status" value="1"/>
</dbReference>